<dbReference type="VEuPathDB" id="MicrosporidiaDB:H312_01370"/>
<dbReference type="OrthoDB" id="10464521at2759"/>
<feature type="non-terminal residue" evidence="1">
    <location>
        <position position="1"/>
    </location>
</feature>
<organism evidence="1 2">
    <name type="scientific">Anncaliia algerae PRA339</name>
    <dbReference type="NCBI Taxonomy" id="1288291"/>
    <lineage>
        <taxon>Eukaryota</taxon>
        <taxon>Fungi</taxon>
        <taxon>Fungi incertae sedis</taxon>
        <taxon>Microsporidia</taxon>
        <taxon>Tubulinosematoidea</taxon>
        <taxon>Tubulinosematidae</taxon>
        <taxon>Anncaliia</taxon>
    </lineage>
</organism>
<accession>A0A059F2K2</accession>
<name>A0A059F2K2_9MICR</name>
<protein>
    <submittedName>
        <fullName evidence="1">Uncharacterized protein</fullName>
    </submittedName>
</protein>
<gene>
    <name evidence="1" type="ORF">H312_01370</name>
</gene>
<reference evidence="2" key="1">
    <citation type="submission" date="2013-02" db="EMBL/GenBank/DDBJ databases">
        <authorList>
            <consortium name="The Broad Institute Genome Sequencing Platform"/>
            <person name="Cuomo C."/>
            <person name="Becnel J."/>
            <person name="Sanscrainte N."/>
            <person name="Walker B."/>
            <person name="Young S.K."/>
            <person name="Zeng Q."/>
            <person name="Gargeya S."/>
            <person name="Fitzgerald M."/>
            <person name="Haas B."/>
            <person name="Abouelleil A."/>
            <person name="Alvarado L."/>
            <person name="Arachchi H.M."/>
            <person name="Berlin A.M."/>
            <person name="Chapman S.B."/>
            <person name="Dewar J."/>
            <person name="Goldberg J."/>
            <person name="Griggs A."/>
            <person name="Gujja S."/>
            <person name="Hansen M."/>
            <person name="Howarth C."/>
            <person name="Imamovic A."/>
            <person name="Larimer J."/>
            <person name="McCowan C."/>
            <person name="Murphy C."/>
            <person name="Neiman D."/>
            <person name="Pearson M."/>
            <person name="Priest M."/>
            <person name="Roberts A."/>
            <person name="Saif S."/>
            <person name="Shea T."/>
            <person name="Sisk P."/>
            <person name="Sykes S."/>
            <person name="Wortman J."/>
            <person name="Nusbaum C."/>
            <person name="Birren B."/>
        </authorList>
    </citation>
    <scope>NUCLEOTIDE SEQUENCE [LARGE SCALE GENOMIC DNA]</scope>
    <source>
        <strain evidence="2">PRA339</strain>
    </source>
</reference>
<dbReference type="AlphaFoldDB" id="A0A059F2K2"/>
<sequence>LENRSERLGDNGIVVHFDETPITHRHRITSRHNRSNTVWGLEQ</sequence>
<proteinExistence type="predicted"/>
<keyword evidence="2" id="KW-1185">Reference proteome</keyword>
<dbReference type="HOGENOM" id="CLU_3244800_0_0_1"/>
<dbReference type="EMBL" id="KK365147">
    <property type="protein sequence ID" value="KCZ81224.1"/>
    <property type="molecule type" value="Genomic_DNA"/>
</dbReference>
<reference evidence="1 2" key="2">
    <citation type="submission" date="2014-03" db="EMBL/GenBank/DDBJ databases">
        <title>The Genome Sequence of Anncaliia algerae insect isolate PRA339.</title>
        <authorList>
            <consortium name="The Broad Institute Genome Sequencing Platform"/>
            <consortium name="The Broad Institute Genome Sequencing Center for Infectious Disease"/>
            <person name="Cuomo C."/>
            <person name="Becnel J."/>
            <person name="Sanscrainte N."/>
            <person name="Walker B."/>
            <person name="Young S.K."/>
            <person name="Zeng Q."/>
            <person name="Gargeya S."/>
            <person name="Fitzgerald M."/>
            <person name="Haas B."/>
            <person name="Abouelleil A."/>
            <person name="Alvarado L."/>
            <person name="Arachchi H.M."/>
            <person name="Berlin A.M."/>
            <person name="Chapman S.B."/>
            <person name="Dewar J."/>
            <person name="Goldberg J."/>
            <person name="Griggs A."/>
            <person name="Gujja S."/>
            <person name="Hansen M."/>
            <person name="Howarth C."/>
            <person name="Imamovic A."/>
            <person name="Larimer J."/>
            <person name="McCowan C."/>
            <person name="Murphy C."/>
            <person name="Neiman D."/>
            <person name="Pearson M."/>
            <person name="Priest M."/>
            <person name="Roberts A."/>
            <person name="Saif S."/>
            <person name="Shea T."/>
            <person name="Sisk P."/>
            <person name="Sykes S."/>
            <person name="Wortman J."/>
            <person name="Nusbaum C."/>
            <person name="Birren B."/>
        </authorList>
    </citation>
    <scope>NUCLEOTIDE SEQUENCE [LARGE SCALE GENOMIC DNA]</scope>
    <source>
        <strain evidence="1 2">PRA339</strain>
    </source>
</reference>
<evidence type="ECO:0000313" key="1">
    <source>
        <dbReference type="EMBL" id="KCZ81224.1"/>
    </source>
</evidence>
<evidence type="ECO:0000313" key="2">
    <source>
        <dbReference type="Proteomes" id="UP000030655"/>
    </source>
</evidence>
<dbReference type="Proteomes" id="UP000030655">
    <property type="component" value="Unassembled WGS sequence"/>
</dbReference>